<feature type="binding site" evidence="10 13">
    <location>
        <position position="407"/>
    </location>
    <ligand>
        <name>Mn(2+)</name>
        <dbReference type="ChEBI" id="CHEBI:29035"/>
        <label>1</label>
    </ligand>
</feature>
<keyword evidence="6 10" id="KW-0324">Glycolysis</keyword>
<comment type="similarity">
    <text evidence="3 10">Belongs to the BPG-independent phosphoglycerate mutase family.</text>
</comment>
<keyword evidence="5 10" id="KW-0479">Metal-binding</keyword>
<dbReference type="PANTHER" id="PTHR31637">
    <property type="entry name" value="2,3-BISPHOSPHOGLYCERATE-INDEPENDENT PHOSPHOGLYCERATE MUTASE"/>
    <property type="match status" value="1"/>
</dbReference>
<dbReference type="InterPro" id="IPR005995">
    <property type="entry name" value="Pgm_bpd_ind"/>
</dbReference>
<feature type="binding site" evidence="10 12">
    <location>
        <position position="192"/>
    </location>
    <ligand>
        <name>substrate</name>
    </ligand>
</feature>
<name>A0A1H7TZ18_STIAU</name>
<dbReference type="Pfam" id="PF01676">
    <property type="entry name" value="Metalloenzyme"/>
    <property type="match status" value="1"/>
</dbReference>
<dbReference type="InterPro" id="IPR006124">
    <property type="entry name" value="Metalloenzyme"/>
</dbReference>
<dbReference type="SUPFAM" id="SSF53649">
    <property type="entry name" value="Alkaline phosphatase-like"/>
    <property type="match status" value="1"/>
</dbReference>
<comment type="function">
    <text evidence="10">Catalyzes the interconversion of 2-phosphoglycerate and 3-phosphoglycerate.</text>
</comment>
<evidence type="ECO:0000256" key="13">
    <source>
        <dbReference type="PIRSR" id="PIRSR001492-3"/>
    </source>
</evidence>
<evidence type="ECO:0000256" key="2">
    <source>
        <dbReference type="ARBA" id="ARBA00004798"/>
    </source>
</evidence>
<gene>
    <name evidence="10" type="primary">gpmI</name>
    <name evidence="16" type="ORF">SAMN05444354_109225</name>
</gene>
<dbReference type="CDD" id="cd16010">
    <property type="entry name" value="iPGM"/>
    <property type="match status" value="1"/>
</dbReference>
<comment type="subunit">
    <text evidence="10">Monomer.</text>
</comment>
<feature type="domain" description="BPG-independent PGAM N-terminal" evidence="15">
    <location>
        <begin position="83"/>
        <end position="299"/>
    </location>
</feature>
<evidence type="ECO:0000256" key="8">
    <source>
        <dbReference type="ARBA" id="ARBA00023235"/>
    </source>
</evidence>
<dbReference type="HAMAP" id="MF_01038">
    <property type="entry name" value="GpmI"/>
    <property type="match status" value="1"/>
</dbReference>
<evidence type="ECO:0000256" key="12">
    <source>
        <dbReference type="PIRSR" id="PIRSR001492-2"/>
    </source>
</evidence>
<dbReference type="AlphaFoldDB" id="A0A1H7TZ18"/>
<dbReference type="EC" id="5.4.2.12" evidence="4 10"/>
<feature type="binding site" evidence="10 12">
    <location>
        <position position="335"/>
    </location>
    <ligand>
        <name>substrate</name>
    </ligand>
</feature>
<dbReference type="InterPro" id="IPR036646">
    <property type="entry name" value="PGAM_B_sf"/>
</dbReference>
<dbReference type="SUPFAM" id="SSF64158">
    <property type="entry name" value="2,3-Bisphosphoglycerate-independent phosphoglycerate mutase, substrate-binding domain"/>
    <property type="match status" value="1"/>
</dbReference>
<dbReference type="GO" id="GO:0030145">
    <property type="term" value="F:manganese ion binding"/>
    <property type="evidence" value="ECO:0007669"/>
    <property type="project" value="UniProtKB-UniRule"/>
</dbReference>
<keyword evidence="8 10" id="KW-0413">Isomerase</keyword>
<evidence type="ECO:0000256" key="7">
    <source>
        <dbReference type="ARBA" id="ARBA00023211"/>
    </source>
</evidence>
<dbReference type="Gene3D" id="3.40.720.10">
    <property type="entry name" value="Alkaline Phosphatase, subunit A"/>
    <property type="match status" value="1"/>
</dbReference>
<dbReference type="PANTHER" id="PTHR31637:SF0">
    <property type="entry name" value="2,3-BISPHOSPHOGLYCERATE-INDEPENDENT PHOSPHOGLYCERATE MUTASE"/>
    <property type="match status" value="1"/>
</dbReference>
<dbReference type="NCBIfam" id="TIGR01307">
    <property type="entry name" value="pgm_bpd_ind"/>
    <property type="match status" value="1"/>
</dbReference>
<dbReference type="InterPro" id="IPR011258">
    <property type="entry name" value="BPG-indep_PGM_N"/>
</dbReference>
<evidence type="ECO:0000256" key="10">
    <source>
        <dbReference type="HAMAP-Rule" id="MF_01038"/>
    </source>
</evidence>
<keyword evidence="17" id="KW-1185">Reference proteome</keyword>
<feature type="binding site" evidence="10 13">
    <location>
        <position position="463"/>
    </location>
    <ligand>
        <name>Mn(2+)</name>
        <dbReference type="ChEBI" id="CHEBI:29035"/>
        <label>1</label>
    </ligand>
</feature>
<dbReference type="GO" id="GO:0004619">
    <property type="term" value="F:phosphoglycerate mutase activity"/>
    <property type="evidence" value="ECO:0007669"/>
    <property type="project" value="UniProtKB-UniRule"/>
</dbReference>
<dbReference type="FunFam" id="3.40.1450.10:FF:000001">
    <property type="entry name" value="2,3-bisphosphoglycerate-independent phosphoglycerate mutase"/>
    <property type="match status" value="1"/>
</dbReference>
<dbReference type="GO" id="GO:0006007">
    <property type="term" value="P:glucose catabolic process"/>
    <property type="evidence" value="ECO:0007669"/>
    <property type="project" value="InterPro"/>
</dbReference>
<evidence type="ECO:0000313" key="16">
    <source>
        <dbReference type="EMBL" id="SEL89784.1"/>
    </source>
</evidence>
<feature type="binding site" evidence="10 12">
    <location>
        <position position="186"/>
    </location>
    <ligand>
        <name>substrate</name>
    </ligand>
</feature>
<proteinExistence type="inferred from homology"/>
<feature type="binding site" evidence="10 13">
    <location>
        <position position="445"/>
    </location>
    <ligand>
        <name>Mn(2+)</name>
        <dbReference type="ChEBI" id="CHEBI:29035"/>
        <label>2</label>
    </ligand>
</feature>
<organism evidence="16 17">
    <name type="scientific">Stigmatella aurantiaca</name>
    <dbReference type="NCBI Taxonomy" id="41"/>
    <lineage>
        <taxon>Bacteria</taxon>
        <taxon>Pseudomonadati</taxon>
        <taxon>Myxococcota</taxon>
        <taxon>Myxococcia</taxon>
        <taxon>Myxococcales</taxon>
        <taxon>Cystobacterineae</taxon>
        <taxon>Archangiaceae</taxon>
        <taxon>Stigmatella</taxon>
    </lineage>
</organism>
<comment type="catalytic activity">
    <reaction evidence="1 10">
        <text>(2R)-2-phosphoglycerate = (2R)-3-phosphoglycerate</text>
        <dbReference type="Rhea" id="RHEA:15901"/>
        <dbReference type="ChEBI" id="CHEBI:58272"/>
        <dbReference type="ChEBI" id="CHEBI:58289"/>
        <dbReference type="EC" id="5.4.2.12"/>
    </reaction>
</comment>
<feature type="binding site" evidence="10 12">
    <location>
        <position position="124"/>
    </location>
    <ligand>
        <name>substrate</name>
    </ligand>
</feature>
<dbReference type="GO" id="GO:0005737">
    <property type="term" value="C:cytoplasm"/>
    <property type="evidence" value="ECO:0007669"/>
    <property type="project" value="InterPro"/>
</dbReference>
<evidence type="ECO:0000259" key="15">
    <source>
        <dbReference type="Pfam" id="PF06415"/>
    </source>
</evidence>
<dbReference type="GO" id="GO:0006096">
    <property type="term" value="P:glycolytic process"/>
    <property type="evidence" value="ECO:0007669"/>
    <property type="project" value="UniProtKB-UniRule"/>
</dbReference>
<evidence type="ECO:0000256" key="1">
    <source>
        <dbReference type="ARBA" id="ARBA00000370"/>
    </source>
</evidence>
<dbReference type="InterPro" id="IPR017850">
    <property type="entry name" value="Alkaline_phosphatase_core_sf"/>
</dbReference>
<dbReference type="Pfam" id="PF06415">
    <property type="entry name" value="iPGM_N"/>
    <property type="match status" value="1"/>
</dbReference>
<evidence type="ECO:0000256" key="4">
    <source>
        <dbReference type="ARBA" id="ARBA00012026"/>
    </source>
</evidence>
<feature type="domain" description="Metalloenzyme" evidence="14">
    <location>
        <begin position="6"/>
        <end position="501"/>
    </location>
</feature>
<sequence length="513" mass="56599">MKPAHKVLLCILDGWGIRQEREDNAILQAGTPNLDRISNGFPFTELHTSGMAVGLPEGQMGNSEVGHTNIGAGRIVYQDLVRINRAAESGELGNNPVIRAAMDQAKADGKAFHLAGLVSPGGVHSSMDHLFALLKAARERGLAQVYVHAFLDGRDTPPQSALGYVEQLERFLKDTNAGRIATVAGRYYGMDRDKRWDRVKLAYDAMVHAQGPKAPDALSAIRASYAEKVTDEFVMPTVISQGDGSPVGRVRNGDVVMFFNFRADRAREITSALAFSTFKDFDRGGLQLGRYVCMTQYDETFELPVAYGPDQPQDIFPEVLSRAGLRQFRTAETEKYAHVTFFFNGGREVVFPGEERHLVPSPRDVKTYDLKPEMSARELTSELVKRIDSGKYDFALVNYANPDMVGHSGRLDATIQAVKVVDECLGHLGDVCRRNGWVLAISADHGNCEMMRDPTTGEPHTSHTLNPVPFHLIHPDFRGQKLRPGVLADIAPSLCKVMGLPQPKEMNRMGLLP</sequence>
<feature type="binding site" evidence="10 13">
    <location>
        <position position="403"/>
    </location>
    <ligand>
        <name>Mn(2+)</name>
        <dbReference type="ChEBI" id="CHEBI:29035"/>
        <label>1</label>
    </ligand>
</feature>
<feature type="binding site" evidence="10 13">
    <location>
        <position position="444"/>
    </location>
    <ligand>
        <name>Mn(2+)</name>
        <dbReference type="ChEBI" id="CHEBI:29035"/>
        <label>2</label>
    </ligand>
</feature>
<protein>
    <recommendedName>
        <fullName evidence="9 10">2,3-bisphosphoglycerate-independent phosphoglycerate mutase</fullName>
        <shortName evidence="10">BPG-independent PGAM</shortName>
        <shortName evidence="10">Phosphoglyceromutase</shortName>
        <shortName evidence="10">iPGM</shortName>
        <ecNumber evidence="4 10">5.4.2.12</ecNumber>
    </recommendedName>
</protein>
<feature type="binding site" evidence="10 12">
    <location>
        <begin position="154"/>
        <end position="155"/>
    </location>
    <ligand>
        <name>substrate</name>
    </ligand>
</feature>
<dbReference type="UniPathway" id="UPA00109">
    <property type="reaction ID" value="UER00186"/>
</dbReference>
<dbReference type="Proteomes" id="UP000182719">
    <property type="component" value="Unassembled WGS sequence"/>
</dbReference>
<accession>A0A1H7TZ18</accession>
<keyword evidence="7 10" id="KW-0464">Manganese</keyword>
<dbReference type="EMBL" id="FOAP01000009">
    <property type="protein sequence ID" value="SEL89784.1"/>
    <property type="molecule type" value="Genomic_DNA"/>
</dbReference>
<dbReference type="OrthoDB" id="9800863at2"/>
<evidence type="ECO:0000259" key="14">
    <source>
        <dbReference type="Pfam" id="PF01676"/>
    </source>
</evidence>
<evidence type="ECO:0000256" key="6">
    <source>
        <dbReference type="ARBA" id="ARBA00023152"/>
    </source>
</evidence>
<feature type="binding site" evidence="10 12">
    <location>
        <begin position="262"/>
        <end position="265"/>
    </location>
    <ligand>
        <name>substrate</name>
    </ligand>
</feature>
<evidence type="ECO:0000256" key="3">
    <source>
        <dbReference type="ARBA" id="ARBA00008819"/>
    </source>
</evidence>
<feature type="active site" description="Phosphoserine intermediate" evidence="10 11">
    <location>
        <position position="63"/>
    </location>
</feature>
<evidence type="ECO:0000256" key="9">
    <source>
        <dbReference type="ARBA" id="ARBA00071648"/>
    </source>
</evidence>
<dbReference type="RefSeq" id="WP_075007900.1">
    <property type="nucleotide sequence ID" value="NZ_FOAP01000009.1"/>
</dbReference>
<feature type="binding site" evidence="10 13">
    <location>
        <position position="63"/>
    </location>
    <ligand>
        <name>Mn(2+)</name>
        <dbReference type="ChEBI" id="CHEBI:29035"/>
        <label>2</label>
    </ligand>
</feature>
<feature type="binding site" evidence="10 13">
    <location>
        <position position="13"/>
    </location>
    <ligand>
        <name>Mn(2+)</name>
        <dbReference type="ChEBI" id="CHEBI:29035"/>
        <label>2</label>
    </ligand>
</feature>
<comment type="pathway">
    <text evidence="2 10">Carbohydrate degradation; glycolysis; pyruvate from D-glyceraldehyde 3-phosphate: step 3/5.</text>
</comment>
<dbReference type="Gene3D" id="3.40.1450.10">
    <property type="entry name" value="BPG-independent phosphoglycerate mutase, domain B"/>
    <property type="match status" value="1"/>
</dbReference>
<dbReference type="PIRSF" id="PIRSF001492">
    <property type="entry name" value="IPGAM"/>
    <property type="match status" value="1"/>
</dbReference>
<reference evidence="17" key="1">
    <citation type="submission" date="2016-10" db="EMBL/GenBank/DDBJ databases">
        <authorList>
            <person name="Varghese N."/>
            <person name="Submissions S."/>
        </authorList>
    </citation>
    <scope>NUCLEOTIDE SEQUENCE [LARGE SCALE GENOMIC DNA]</scope>
    <source>
        <strain evidence="17">DSM 17044</strain>
    </source>
</reference>
<evidence type="ECO:0000256" key="11">
    <source>
        <dbReference type="PIRSR" id="PIRSR001492-1"/>
    </source>
</evidence>
<evidence type="ECO:0000256" key="5">
    <source>
        <dbReference type="ARBA" id="ARBA00022723"/>
    </source>
</evidence>
<comment type="cofactor">
    <cofactor evidence="10">
        <name>Mn(2+)</name>
        <dbReference type="ChEBI" id="CHEBI:29035"/>
    </cofactor>
    <text evidence="10">Binds 2 manganese ions per subunit.</text>
</comment>
<evidence type="ECO:0000313" key="17">
    <source>
        <dbReference type="Proteomes" id="UP000182719"/>
    </source>
</evidence>